<evidence type="ECO:0000313" key="1">
    <source>
        <dbReference type="EMBL" id="MBC6013370.1"/>
    </source>
</evidence>
<evidence type="ECO:0000313" key="2">
    <source>
        <dbReference type="Proteomes" id="UP000649075"/>
    </source>
</evidence>
<protein>
    <submittedName>
        <fullName evidence="1">Uncharacterized protein</fullName>
    </submittedName>
</protein>
<name>A0ABR7KKV0_9FIRM</name>
<sequence length="48" mass="5664">MSNFENPFKDFVFSLPEDKLDLLIECINNRKDYDLYGVTAYDGKMVRV</sequence>
<accession>A0ABR7KKV0</accession>
<organism evidence="1 2">
    <name type="scientific">Holdemanella hominis</name>
    <dbReference type="NCBI Taxonomy" id="2764327"/>
    <lineage>
        <taxon>Bacteria</taxon>
        <taxon>Bacillati</taxon>
        <taxon>Bacillota</taxon>
        <taxon>Erysipelotrichia</taxon>
        <taxon>Erysipelotrichales</taxon>
        <taxon>Erysipelotrichaceae</taxon>
        <taxon>Holdemanella</taxon>
    </lineage>
</organism>
<dbReference type="Proteomes" id="UP000649075">
    <property type="component" value="Unassembled WGS sequence"/>
</dbReference>
<comment type="caution">
    <text evidence="1">The sequence shown here is derived from an EMBL/GenBank/DDBJ whole genome shotgun (WGS) entry which is preliminary data.</text>
</comment>
<reference evidence="1 2" key="1">
    <citation type="submission" date="2020-08" db="EMBL/GenBank/DDBJ databases">
        <authorList>
            <person name="Liu C."/>
            <person name="Sun Q."/>
        </authorList>
    </citation>
    <scope>NUCLEOTIDE SEQUENCE [LARGE SCALE GENOMIC DNA]</scope>
    <source>
        <strain evidence="1 2">L34</strain>
    </source>
</reference>
<dbReference type="EMBL" id="JACRWH010000093">
    <property type="protein sequence ID" value="MBC6013370.1"/>
    <property type="molecule type" value="Genomic_DNA"/>
</dbReference>
<dbReference type="RefSeq" id="WP_186999802.1">
    <property type="nucleotide sequence ID" value="NZ_JACRWH010000093.1"/>
</dbReference>
<gene>
    <name evidence="1" type="ORF">H8911_11855</name>
</gene>
<proteinExistence type="predicted"/>
<keyword evidence="2" id="KW-1185">Reference proteome</keyword>